<dbReference type="Proteomes" id="UP001286313">
    <property type="component" value="Unassembled WGS sequence"/>
</dbReference>
<evidence type="ECO:0000256" key="1">
    <source>
        <dbReference type="SAM" id="MobiDB-lite"/>
    </source>
</evidence>
<dbReference type="EMBL" id="JAWQEG010003856">
    <property type="protein sequence ID" value="KAK3864159.1"/>
    <property type="molecule type" value="Genomic_DNA"/>
</dbReference>
<organism evidence="2 3">
    <name type="scientific">Petrolisthes cinctipes</name>
    <name type="common">Flat porcelain crab</name>
    <dbReference type="NCBI Taxonomy" id="88211"/>
    <lineage>
        <taxon>Eukaryota</taxon>
        <taxon>Metazoa</taxon>
        <taxon>Ecdysozoa</taxon>
        <taxon>Arthropoda</taxon>
        <taxon>Crustacea</taxon>
        <taxon>Multicrustacea</taxon>
        <taxon>Malacostraca</taxon>
        <taxon>Eumalacostraca</taxon>
        <taxon>Eucarida</taxon>
        <taxon>Decapoda</taxon>
        <taxon>Pleocyemata</taxon>
        <taxon>Anomura</taxon>
        <taxon>Galatheoidea</taxon>
        <taxon>Porcellanidae</taxon>
        <taxon>Petrolisthes</taxon>
    </lineage>
</organism>
<reference evidence="2" key="1">
    <citation type="submission" date="2023-10" db="EMBL/GenBank/DDBJ databases">
        <title>Genome assemblies of two species of porcelain crab, Petrolisthes cinctipes and Petrolisthes manimaculis (Anomura: Porcellanidae).</title>
        <authorList>
            <person name="Angst P."/>
        </authorList>
    </citation>
    <scope>NUCLEOTIDE SEQUENCE</scope>
    <source>
        <strain evidence="2">PB745_01</strain>
        <tissue evidence="2">Gill</tissue>
    </source>
</reference>
<keyword evidence="3" id="KW-1185">Reference proteome</keyword>
<proteinExistence type="predicted"/>
<evidence type="ECO:0000313" key="2">
    <source>
        <dbReference type="EMBL" id="KAK3864159.1"/>
    </source>
</evidence>
<dbReference type="AlphaFoldDB" id="A0AAE1K4X4"/>
<gene>
    <name evidence="2" type="ORF">Pcinc_030129</name>
</gene>
<feature type="region of interest" description="Disordered" evidence="1">
    <location>
        <begin position="1"/>
        <end position="66"/>
    </location>
</feature>
<evidence type="ECO:0000313" key="3">
    <source>
        <dbReference type="Proteomes" id="UP001286313"/>
    </source>
</evidence>
<comment type="caution">
    <text evidence="2">The sequence shown here is derived from an EMBL/GenBank/DDBJ whole genome shotgun (WGS) entry which is preliminary data.</text>
</comment>
<accession>A0AAE1K4X4</accession>
<sequence length="116" mass="12301">MARGATNLRPNSKGRQVSGDLPLSGRRQNRWRLVAGRAQPCPAHSSRHTSTGVYSSGPSCSGGRVHPTRPHRLFTVDMQGSGCLSVGEEPDMMVSGGCVGEMLGLKGENGGLVWQE</sequence>
<feature type="compositionally biased region" description="Polar residues" evidence="1">
    <location>
        <begin position="48"/>
        <end position="59"/>
    </location>
</feature>
<protein>
    <submittedName>
        <fullName evidence="2">Uncharacterized protein</fullName>
    </submittedName>
</protein>
<name>A0AAE1K4X4_PETCI</name>